<protein>
    <submittedName>
        <fullName evidence="1">Uncharacterized protein</fullName>
    </submittedName>
</protein>
<accession>A0A975PP00</accession>
<dbReference type="Proteomes" id="UP000683291">
    <property type="component" value="Chromosome pJK7-1-3"/>
</dbReference>
<name>A0A975PP00_9RHOB</name>
<gene>
    <name evidence="1" type="ORF">KDD17_18335</name>
</gene>
<evidence type="ECO:0000313" key="2">
    <source>
        <dbReference type="Proteomes" id="UP000683291"/>
    </source>
</evidence>
<reference evidence="1" key="1">
    <citation type="submission" date="2021-04" db="EMBL/GenBank/DDBJ databases">
        <title>Complete genome sequence for Sulfitobacter sp. strain JK7-1.</title>
        <authorList>
            <person name="Park S.-J."/>
        </authorList>
    </citation>
    <scope>NUCLEOTIDE SEQUENCE</scope>
    <source>
        <strain evidence="1">JK7-1</strain>
    </source>
</reference>
<proteinExistence type="predicted"/>
<keyword evidence="2" id="KW-1185">Reference proteome</keyword>
<evidence type="ECO:0000313" key="1">
    <source>
        <dbReference type="EMBL" id="QUJ78348.1"/>
    </source>
</evidence>
<sequence>MSSFQKTVAKDDANWTKVHFARLREFVDSRRSSAPKMALSTEPDWVMAKFAQVADERVKMATLAAQLGELQKQRTLLKTS</sequence>
<dbReference type="RefSeq" id="WP_212706540.1">
    <property type="nucleotide sequence ID" value="NZ_CP073584.1"/>
</dbReference>
<dbReference type="AlphaFoldDB" id="A0A975PP00"/>
<dbReference type="KEGG" id="sual:KDD17_18335"/>
<organism evidence="1 2">
    <name type="scientific">Sulfitobacter albidus</name>
    <dbReference type="NCBI Taxonomy" id="2829501"/>
    <lineage>
        <taxon>Bacteria</taxon>
        <taxon>Pseudomonadati</taxon>
        <taxon>Pseudomonadota</taxon>
        <taxon>Alphaproteobacteria</taxon>
        <taxon>Rhodobacterales</taxon>
        <taxon>Roseobacteraceae</taxon>
        <taxon>Sulfitobacter</taxon>
    </lineage>
</organism>
<dbReference type="EMBL" id="CP073584">
    <property type="protein sequence ID" value="QUJ78348.1"/>
    <property type="molecule type" value="Genomic_DNA"/>
</dbReference>